<gene>
    <name evidence="2" type="ORF">BRAPAZ1V2_A09P40230.2</name>
</gene>
<sequence>VSSPTKKRSDPNQSLDFKKDILAFQQANNEKNSPRKYGVMINFSKPDKPVLHLPYLEAGRFNQLQTRHWRPGEISNHSGDQSKRPGESKTFLQCTSLHQIIQNQTRPYLPFLDSPMIHSDHSLHRASPDL</sequence>
<dbReference type="AlphaFoldDB" id="A0A8D9CTS1"/>
<feature type="non-terminal residue" evidence="2">
    <location>
        <position position="130"/>
    </location>
</feature>
<feature type="region of interest" description="Disordered" evidence="1">
    <location>
        <begin position="70"/>
        <end position="90"/>
    </location>
</feature>
<evidence type="ECO:0000256" key="1">
    <source>
        <dbReference type="SAM" id="MobiDB-lite"/>
    </source>
</evidence>
<organism evidence="2 3">
    <name type="scientific">Brassica campestris</name>
    <name type="common">Field mustard</name>
    <dbReference type="NCBI Taxonomy" id="3711"/>
    <lineage>
        <taxon>Eukaryota</taxon>
        <taxon>Viridiplantae</taxon>
        <taxon>Streptophyta</taxon>
        <taxon>Embryophyta</taxon>
        <taxon>Tracheophyta</taxon>
        <taxon>Spermatophyta</taxon>
        <taxon>Magnoliopsida</taxon>
        <taxon>eudicotyledons</taxon>
        <taxon>Gunneridae</taxon>
        <taxon>Pentapetalae</taxon>
        <taxon>rosids</taxon>
        <taxon>malvids</taxon>
        <taxon>Brassicales</taxon>
        <taxon>Brassicaceae</taxon>
        <taxon>Brassiceae</taxon>
        <taxon>Brassica</taxon>
    </lineage>
</organism>
<name>A0A8D9CTS1_BRACM</name>
<reference evidence="2 3" key="1">
    <citation type="submission" date="2021-07" db="EMBL/GenBank/DDBJ databases">
        <authorList>
            <consortium name="Genoscope - CEA"/>
            <person name="William W."/>
        </authorList>
    </citation>
    <scope>NUCLEOTIDE SEQUENCE [LARGE SCALE GENOMIC DNA]</scope>
</reference>
<proteinExistence type="predicted"/>
<accession>A0A8D9CTS1</accession>
<evidence type="ECO:0000313" key="2">
    <source>
        <dbReference type="EMBL" id="CAG7863556.1"/>
    </source>
</evidence>
<feature type="non-terminal residue" evidence="2">
    <location>
        <position position="1"/>
    </location>
</feature>
<evidence type="ECO:0000313" key="3">
    <source>
        <dbReference type="Proteomes" id="UP000694005"/>
    </source>
</evidence>
<dbReference type="EMBL" id="LS974625">
    <property type="protein sequence ID" value="CAG7863556.1"/>
    <property type="molecule type" value="Genomic_DNA"/>
</dbReference>
<dbReference type="Gramene" id="A09p40230.2_BraZ1">
    <property type="protein sequence ID" value="A09p40230.2_BraZ1.CDS"/>
    <property type="gene ID" value="A09g40230.2_BraZ1"/>
</dbReference>
<dbReference type="Proteomes" id="UP000694005">
    <property type="component" value="Chromosome A09"/>
</dbReference>
<protein>
    <submittedName>
        <fullName evidence="2">Uncharacterized protein</fullName>
    </submittedName>
</protein>